<evidence type="ECO:0000313" key="2">
    <source>
        <dbReference type="Proteomes" id="UP000069935"/>
    </source>
</evidence>
<dbReference type="RefSeq" id="WP_045583208.1">
    <property type="nucleotide sequence ID" value="NZ_CP012402.1"/>
</dbReference>
<dbReference type="KEGG" id="ati:AL072_16025"/>
<dbReference type="Proteomes" id="UP000069935">
    <property type="component" value="Chromosome 2"/>
</dbReference>
<sequence>MFANCQLGGLNLGFPDVCLTPILVPVPIPYPNISMGPMAIPTAPNILMSCAPGHNLMTITPMSMGDTPGVNMGVASGMVMGPTRHLLGSFGIFLNGPPAAKMLGLTGQNGLSPNAPGLSLVPAQVSVLLMI</sequence>
<reference evidence="2" key="1">
    <citation type="submission" date="2015-08" db="EMBL/GenBank/DDBJ databases">
        <title>Complete Genome Sequence of Azospirillum thiophilum BV-S.</title>
        <authorList>
            <person name="Fomenkov A."/>
            <person name="Vincze T."/>
            <person name="Grabovich M."/>
            <person name="Dubinina G."/>
            <person name="Orlova M."/>
            <person name="Belousova E."/>
            <person name="Roberts R.J."/>
        </authorList>
    </citation>
    <scope>NUCLEOTIDE SEQUENCE [LARGE SCALE GENOMIC DNA]</scope>
    <source>
        <strain evidence="2">BV-S</strain>
    </source>
</reference>
<dbReference type="EMBL" id="CP012402">
    <property type="protein sequence ID" value="ALG72567.1"/>
    <property type="molecule type" value="Genomic_DNA"/>
</dbReference>
<gene>
    <name evidence="1" type="ORF">AL072_16025</name>
</gene>
<proteinExistence type="predicted"/>
<name>A0AAC8W035_9PROT</name>
<protein>
    <submittedName>
        <fullName evidence="1">Type VI secretion protein</fullName>
    </submittedName>
</protein>
<reference evidence="1 2" key="2">
    <citation type="journal article" date="2016" name="Genome Announc.">
        <title>Complete Genome Sequence of a Strain of Azospirillum thiophilum Isolated from a Sulfide Spring.</title>
        <authorList>
            <person name="Fomenkov A."/>
            <person name="Vincze T."/>
            <person name="Grabovich M."/>
            <person name="Anton B.P."/>
            <person name="Dubinina G."/>
            <person name="Orlova M."/>
            <person name="Belousova E."/>
            <person name="Roberts R.J."/>
        </authorList>
    </citation>
    <scope>NUCLEOTIDE SEQUENCE [LARGE SCALE GENOMIC DNA]</scope>
    <source>
        <strain evidence="1 2">BV-S</strain>
    </source>
</reference>
<accession>A0AAC8W035</accession>
<evidence type="ECO:0000313" key="1">
    <source>
        <dbReference type="EMBL" id="ALG72567.1"/>
    </source>
</evidence>
<organism evidence="1 2">
    <name type="scientific">Azospirillum thiophilum</name>
    <dbReference type="NCBI Taxonomy" id="528244"/>
    <lineage>
        <taxon>Bacteria</taxon>
        <taxon>Pseudomonadati</taxon>
        <taxon>Pseudomonadota</taxon>
        <taxon>Alphaproteobacteria</taxon>
        <taxon>Rhodospirillales</taxon>
        <taxon>Azospirillaceae</taxon>
        <taxon>Azospirillum</taxon>
    </lineage>
</organism>
<keyword evidence="2" id="KW-1185">Reference proteome</keyword>
<dbReference type="AlphaFoldDB" id="A0AAC8W035"/>
<dbReference type="Pfam" id="PF13665">
    <property type="entry name" value="Tox-PAAR-like"/>
    <property type="match status" value="1"/>
</dbReference>